<dbReference type="NCBIfam" id="TIGR03083">
    <property type="entry name" value="maleylpyruvate isomerase family mycothiol-dependent enzyme"/>
    <property type="match status" value="1"/>
</dbReference>
<dbReference type="InterPro" id="IPR024344">
    <property type="entry name" value="MDMPI_metal-binding"/>
</dbReference>
<dbReference type="Proteomes" id="UP000007962">
    <property type="component" value="Chromosome"/>
</dbReference>
<keyword evidence="3" id="KW-1185">Reference proteome</keyword>
<dbReference type="HOGENOM" id="CLU_1154783_0_0_11"/>
<sequence>MTDTPTRHAVVEADLREQWDALLAWVEQLDDTAFDEPSVLPGWSVGDLVAHLGIAMNGLTVCEPIDGPTDERRLEIGDYIGQYGDSASSTSARTVAESQRIASDRVAGIEAEGTRAFTHLDQLHRGGPDPLVRSRRGPMRLSDVVMTRLIELVVHADDLARSVPVTSPVDPTARTLVAEEFLRLLNSRAGTQVVVGDERTWVRLASGRLAWRERGDALRPGALSDGLPDLSAHLPLL</sequence>
<proteinExistence type="predicted"/>
<dbReference type="STRING" id="471853.Bcav_0690"/>
<gene>
    <name evidence="2" type="ordered locus">Bcav_0690</name>
</gene>
<dbReference type="Gene3D" id="1.20.120.450">
    <property type="entry name" value="dinb family like domain"/>
    <property type="match status" value="1"/>
</dbReference>
<protein>
    <recommendedName>
        <fullName evidence="1">Mycothiol-dependent maleylpyruvate isomerase metal-binding domain-containing protein</fullName>
    </recommendedName>
</protein>
<dbReference type="KEGG" id="bcv:Bcav_0690"/>
<dbReference type="AlphaFoldDB" id="C5BYJ3"/>
<evidence type="ECO:0000313" key="3">
    <source>
        <dbReference type="Proteomes" id="UP000007962"/>
    </source>
</evidence>
<dbReference type="Pfam" id="PF11716">
    <property type="entry name" value="MDMPI_N"/>
    <property type="match status" value="1"/>
</dbReference>
<dbReference type="SUPFAM" id="SSF109854">
    <property type="entry name" value="DinB/YfiT-like putative metalloenzymes"/>
    <property type="match status" value="1"/>
</dbReference>
<dbReference type="OrthoDB" id="8481083at2"/>
<feature type="domain" description="Mycothiol-dependent maleylpyruvate isomerase metal-binding" evidence="1">
    <location>
        <begin position="15"/>
        <end position="160"/>
    </location>
</feature>
<dbReference type="RefSeq" id="WP_012725731.1">
    <property type="nucleotide sequence ID" value="NC_012669.1"/>
</dbReference>
<dbReference type="InterPro" id="IPR034660">
    <property type="entry name" value="DinB/YfiT-like"/>
</dbReference>
<name>C5BYJ3_BEUC1</name>
<evidence type="ECO:0000259" key="1">
    <source>
        <dbReference type="Pfam" id="PF11716"/>
    </source>
</evidence>
<organism evidence="2 3">
    <name type="scientific">Beutenbergia cavernae (strain ATCC BAA-8 / DSM 12333 / CCUG 43141 / JCM 11478 / NBRC 16432 / NCIMB 13614 / HKI 0122)</name>
    <dbReference type="NCBI Taxonomy" id="471853"/>
    <lineage>
        <taxon>Bacteria</taxon>
        <taxon>Bacillati</taxon>
        <taxon>Actinomycetota</taxon>
        <taxon>Actinomycetes</taxon>
        <taxon>Micrococcales</taxon>
        <taxon>Beutenbergiaceae</taxon>
        <taxon>Beutenbergia</taxon>
    </lineage>
</organism>
<dbReference type="EMBL" id="CP001618">
    <property type="protein sequence ID" value="ACQ78951.1"/>
    <property type="molecule type" value="Genomic_DNA"/>
</dbReference>
<dbReference type="eggNOG" id="ENOG5030RR5">
    <property type="taxonomic scope" value="Bacteria"/>
</dbReference>
<evidence type="ECO:0000313" key="2">
    <source>
        <dbReference type="EMBL" id="ACQ78951.1"/>
    </source>
</evidence>
<reference evidence="2 3" key="1">
    <citation type="journal article" date="2009" name="Stand. Genomic Sci.">
        <title>Complete genome sequence of Beutenbergia cavernae type strain (HKI 0122).</title>
        <authorList>
            <person name="Land M."/>
            <person name="Pukall R."/>
            <person name="Abt B."/>
            <person name="Goker M."/>
            <person name="Rohde M."/>
            <person name="Glavina Del Rio T."/>
            <person name="Tice H."/>
            <person name="Copeland A."/>
            <person name="Cheng J.F."/>
            <person name="Lucas S."/>
            <person name="Chen F."/>
            <person name="Nolan M."/>
            <person name="Bruce D."/>
            <person name="Goodwin L."/>
            <person name="Pitluck S."/>
            <person name="Ivanova N."/>
            <person name="Mavromatis K."/>
            <person name="Ovchinnikova G."/>
            <person name="Pati A."/>
            <person name="Chen A."/>
            <person name="Palaniappan K."/>
            <person name="Hauser L."/>
            <person name="Chang Y.J."/>
            <person name="Jefferies C.C."/>
            <person name="Saunders E."/>
            <person name="Brettin T."/>
            <person name="Detter J.C."/>
            <person name="Han C."/>
            <person name="Chain P."/>
            <person name="Bristow J."/>
            <person name="Eisen J.A."/>
            <person name="Markowitz V."/>
            <person name="Hugenholtz P."/>
            <person name="Kyrpides N.C."/>
            <person name="Klenk H.P."/>
            <person name="Lapidus A."/>
        </authorList>
    </citation>
    <scope>NUCLEOTIDE SEQUENCE [LARGE SCALE GENOMIC DNA]</scope>
    <source>
        <strain evidence="3">ATCC BAA-8 / DSM 12333 / NBRC 16432</strain>
    </source>
</reference>
<accession>C5BYJ3</accession>
<dbReference type="InterPro" id="IPR017517">
    <property type="entry name" value="Maleyloyr_isom"/>
</dbReference>
<dbReference type="GO" id="GO:0046872">
    <property type="term" value="F:metal ion binding"/>
    <property type="evidence" value="ECO:0007669"/>
    <property type="project" value="InterPro"/>
</dbReference>